<sequence>MNEALTLHPDGRTTLRLQRRLPHPPEKVWAAITRPEHLAAWFPAEVTIDGDHIGYGFGPDGRITANDPPRTFTHTWGDDVLSWQLTPDGGGTLLTFSHTFADRHGAASFAAGWHTCIQAMLAHLDGRAPARPAEPGPASSARLHEDYIAILGLPSATVHDGGARVERQLVRPADDVWNLLGGPGATPGAPPPAAFTVPGVTAGPVIRAETAELLEYDTPAGIVRWELAQGTGQGARLIVTHAGDPATLHAWRVRVEDLAASLLA</sequence>
<name>A0ABP7E799_9ACTN</name>
<dbReference type="SUPFAM" id="SSF55961">
    <property type="entry name" value="Bet v1-like"/>
    <property type="match status" value="2"/>
</dbReference>
<organism evidence="3 4">
    <name type="scientific">Nonomuraea antimicrobica</name>
    <dbReference type="NCBI Taxonomy" id="561173"/>
    <lineage>
        <taxon>Bacteria</taxon>
        <taxon>Bacillati</taxon>
        <taxon>Actinomycetota</taxon>
        <taxon>Actinomycetes</taxon>
        <taxon>Streptosporangiales</taxon>
        <taxon>Streptosporangiaceae</taxon>
        <taxon>Nonomuraea</taxon>
    </lineage>
</organism>
<dbReference type="CDD" id="cd08899">
    <property type="entry name" value="SRPBCC_CalC_Aha1-like_6"/>
    <property type="match status" value="1"/>
</dbReference>
<evidence type="ECO:0000256" key="1">
    <source>
        <dbReference type="ARBA" id="ARBA00006817"/>
    </source>
</evidence>
<dbReference type="Gene3D" id="3.30.530.20">
    <property type="match status" value="1"/>
</dbReference>
<comment type="caution">
    <text evidence="3">The sequence shown here is derived from an EMBL/GenBank/DDBJ whole genome shotgun (WGS) entry which is preliminary data.</text>
</comment>
<comment type="similarity">
    <text evidence="1">Belongs to the AHA1 family.</text>
</comment>
<dbReference type="RefSeq" id="WP_344895410.1">
    <property type="nucleotide sequence ID" value="NZ_BAAAZP010000227.1"/>
</dbReference>
<evidence type="ECO:0000259" key="2">
    <source>
        <dbReference type="Pfam" id="PF08327"/>
    </source>
</evidence>
<dbReference type="InterPro" id="IPR013538">
    <property type="entry name" value="ASHA1/2-like_C"/>
</dbReference>
<dbReference type="Pfam" id="PF08327">
    <property type="entry name" value="AHSA1"/>
    <property type="match status" value="1"/>
</dbReference>
<dbReference type="EMBL" id="BAAAZP010000227">
    <property type="protein sequence ID" value="GAA3715232.1"/>
    <property type="molecule type" value="Genomic_DNA"/>
</dbReference>
<evidence type="ECO:0000313" key="3">
    <source>
        <dbReference type="EMBL" id="GAA3715232.1"/>
    </source>
</evidence>
<protein>
    <recommendedName>
        <fullName evidence="2">Activator of Hsp90 ATPase homologue 1/2-like C-terminal domain-containing protein</fullName>
    </recommendedName>
</protein>
<feature type="domain" description="Activator of Hsp90 ATPase homologue 1/2-like C-terminal" evidence="2">
    <location>
        <begin position="23"/>
        <end position="122"/>
    </location>
</feature>
<dbReference type="InterPro" id="IPR023393">
    <property type="entry name" value="START-like_dom_sf"/>
</dbReference>
<keyword evidence="4" id="KW-1185">Reference proteome</keyword>
<proteinExistence type="inferred from homology"/>
<evidence type="ECO:0000313" key="4">
    <source>
        <dbReference type="Proteomes" id="UP001500902"/>
    </source>
</evidence>
<reference evidence="4" key="1">
    <citation type="journal article" date="2019" name="Int. J. Syst. Evol. Microbiol.">
        <title>The Global Catalogue of Microorganisms (GCM) 10K type strain sequencing project: providing services to taxonomists for standard genome sequencing and annotation.</title>
        <authorList>
            <consortium name="The Broad Institute Genomics Platform"/>
            <consortium name="The Broad Institute Genome Sequencing Center for Infectious Disease"/>
            <person name="Wu L."/>
            <person name="Ma J."/>
        </authorList>
    </citation>
    <scope>NUCLEOTIDE SEQUENCE [LARGE SCALE GENOMIC DNA]</scope>
    <source>
        <strain evidence="4">JCM 16904</strain>
    </source>
</reference>
<accession>A0ABP7E799</accession>
<gene>
    <name evidence="3" type="ORF">GCM10022224_096160</name>
</gene>
<dbReference type="Proteomes" id="UP001500902">
    <property type="component" value="Unassembled WGS sequence"/>
</dbReference>